<protein>
    <submittedName>
        <fullName evidence="1">ISKra4 family transposase</fullName>
    </submittedName>
</protein>
<dbReference type="NCBIfam" id="NF033572">
    <property type="entry name" value="transpos_ISKra4"/>
    <property type="match status" value="1"/>
</dbReference>
<evidence type="ECO:0000313" key="2">
    <source>
        <dbReference type="Proteomes" id="UP000312512"/>
    </source>
</evidence>
<dbReference type="RefSeq" id="WP_139636898.1">
    <property type="nucleotide sequence ID" value="NZ_VDLX02000024.1"/>
</dbReference>
<sequence>MEPYCADAAADVFAAAIGTFNCLLGQLADPQTASWTHDRLEEVIEQQGRELLRLLLQAHLDLRALREQDAVAKAGIGGAGIGGAAAVMGADGLPRRRVEMRHHRLLATVFGTVTVTRCAWRAPGLPNVYPADMALSLPAGRHSHGLARLAVAEAVRGSFDAAHAAITARCGNVLGKRQLQRLVQAAAVDIDAFYQQRTPVPRTRDELLVLSCDAKGVVMRPEALRPATAKAAARATRTFRTRLAAGQKSCRKRMATLGALYDAEPAPRRPHDVIALPGGRTGERKPRPGPHASGKWLCGSVINDPDEVIAALFDQAEARDPRHARPWIMLVDGARHQLDLIHAEAIRRSAAINIVIDFIHVIEKLWAGAWCLHRPADPAAEDWVATHALALLAGHARQVITDLDTQAAHLPADRRDGIDTCIRYLTDHAEFLRYDQALAAGWPIATGVIEGACRHLIADRLDITGARWGLAGAEAILKLRALITNNDLPEYWRHHLGQEHQRVHGQHDYGLIA</sequence>
<dbReference type="Proteomes" id="UP000312512">
    <property type="component" value="Unassembled WGS sequence"/>
</dbReference>
<dbReference type="AlphaFoldDB" id="A0A5C4VDP5"/>
<reference evidence="1 2" key="1">
    <citation type="submission" date="2019-10" db="EMBL/GenBank/DDBJ databases">
        <title>Nonomuraea sp. nov., isolated from Phyllanthus amarus.</title>
        <authorList>
            <person name="Klykleung N."/>
            <person name="Tanasupawat S."/>
        </authorList>
    </citation>
    <scope>NUCLEOTIDE SEQUENCE [LARGE SCALE GENOMIC DNA]</scope>
    <source>
        <strain evidence="1 2">PA1-10</strain>
    </source>
</reference>
<name>A0A5C4VDP5_9ACTN</name>
<dbReference type="EMBL" id="VDLX02000024">
    <property type="protein sequence ID" value="KAB8188622.1"/>
    <property type="molecule type" value="Genomic_DNA"/>
</dbReference>
<gene>
    <name evidence="1" type="ORF">FH608_043490</name>
</gene>
<proteinExistence type="predicted"/>
<organism evidence="1 2">
    <name type="scientific">Nonomuraea phyllanthi</name>
    <dbReference type="NCBI Taxonomy" id="2219224"/>
    <lineage>
        <taxon>Bacteria</taxon>
        <taxon>Bacillati</taxon>
        <taxon>Actinomycetota</taxon>
        <taxon>Actinomycetes</taxon>
        <taxon>Streptosporangiales</taxon>
        <taxon>Streptosporangiaceae</taxon>
        <taxon>Nonomuraea</taxon>
    </lineage>
</organism>
<comment type="caution">
    <text evidence="1">The sequence shown here is derived from an EMBL/GenBank/DDBJ whole genome shotgun (WGS) entry which is preliminary data.</text>
</comment>
<dbReference type="OrthoDB" id="3450944at2"/>
<keyword evidence="2" id="KW-1185">Reference proteome</keyword>
<evidence type="ECO:0000313" key="1">
    <source>
        <dbReference type="EMBL" id="KAB8188622.1"/>
    </source>
</evidence>
<accession>A0A5C4VDP5</accession>